<evidence type="ECO:0000256" key="7">
    <source>
        <dbReference type="SAM" id="MobiDB-lite"/>
    </source>
</evidence>
<dbReference type="InterPro" id="IPR013785">
    <property type="entry name" value="Aldolase_TIM"/>
</dbReference>
<evidence type="ECO:0000256" key="3">
    <source>
        <dbReference type="ARBA" id="ARBA00012974"/>
    </source>
</evidence>
<evidence type="ECO:0000256" key="6">
    <source>
        <dbReference type="ARBA" id="ARBA00048019"/>
    </source>
</evidence>
<protein>
    <recommendedName>
        <fullName evidence="4">Homocitrate synthase</fullName>
        <ecNumber evidence="3">2.3.3.14</ecNumber>
    </recommendedName>
</protein>
<proteinExistence type="inferred from homology"/>
<dbReference type="Proteomes" id="UP001060336">
    <property type="component" value="Chromosome"/>
</dbReference>
<evidence type="ECO:0000256" key="1">
    <source>
        <dbReference type="ARBA" id="ARBA00003050"/>
    </source>
</evidence>
<accession>A0A9J7AWQ2</accession>
<name>A0A9J7AWQ2_9PROT</name>
<feature type="region of interest" description="Disordered" evidence="7">
    <location>
        <begin position="1"/>
        <end position="20"/>
    </location>
</feature>
<evidence type="ECO:0000313" key="10">
    <source>
        <dbReference type="Proteomes" id="UP001060336"/>
    </source>
</evidence>
<reference evidence="9" key="1">
    <citation type="submission" date="2022-08" db="EMBL/GenBank/DDBJ databases">
        <title>Nisaea acidiphila sp. nov., isolated from a marine algal debris and emended description of the genus Nisaea Urios et al. 2008.</title>
        <authorList>
            <person name="Kwon K."/>
        </authorList>
    </citation>
    <scope>NUCLEOTIDE SEQUENCE</scope>
    <source>
        <strain evidence="9">MEBiC11861</strain>
    </source>
</reference>
<organism evidence="9 10">
    <name type="scientific">Nisaea acidiphila</name>
    <dbReference type="NCBI Taxonomy" id="1862145"/>
    <lineage>
        <taxon>Bacteria</taxon>
        <taxon>Pseudomonadati</taxon>
        <taxon>Pseudomonadota</taxon>
        <taxon>Alphaproteobacteria</taxon>
        <taxon>Rhodospirillales</taxon>
        <taxon>Thalassobaculaceae</taxon>
        <taxon>Nisaea</taxon>
    </lineage>
</organism>
<dbReference type="GO" id="GO:0004410">
    <property type="term" value="F:homocitrate synthase activity"/>
    <property type="evidence" value="ECO:0007669"/>
    <property type="project" value="UniProtKB-EC"/>
</dbReference>
<dbReference type="EC" id="2.3.3.14" evidence="3"/>
<keyword evidence="10" id="KW-1185">Reference proteome</keyword>
<comment type="function">
    <text evidence="1">This protein is a Fe-Mo-cofactor biosynthetic component.</text>
</comment>
<dbReference type="PROSITE" id="PS00816">
    <property type="entry name" value="AIPM_HOMOCIT_SYNTH_2"/>
    <property type="match status" value="1"/>
</dbReference>
<feature type="domain" description="Pyruvate carboxyltransferase" evidence="8">
    <location>
        <begin position="36"/>
        <end position="283"/>
    </location>
</feature>
<dbReference type="KEGG" id="naci:NUH88_21080"/>
<evidence type="ECO:0000256" key="2">
    <source>
        <dbReference type="ARBA" id="ARBA00006154"/>
    </source>
</evidence>
<dbReference type="Gene3D" id="3.20.20.70">
    <property type="entry name" value="Aldolase class I"/>
    <property type="match status" value="1"/>
</dbReference>
<evidence type="ECO:0000259" key="8">
    <source>
        <dbReference type="PROSITE" id="PS50991"/>
    </source>
</evidence>
<dbReference type="GO" id="GO:0019752">
    <property type="term" value="P:carboxylic acid metabolic process"/>
    <property type="evidence" value="ECO:0007669"/>
    <property type="project" value="InterPro"/>
</dbReference>
<dbReference type="Gene3D" id="1.10.238.260">
    <property type="match status" value="1"/>
</dbReference>
<comment type="catalytic activity">
    <reaction evidence="6">
        <text>acetyl-CoA + 2-oxoglutarate + H2O = (2R)-homocitrate + CoA + H(+)</text>
        <dbReference type="Rhea" id="RHEA:12929"/>
        <dbReference type="ChEBI" id="CHEBI:15377"/>
        <dbReference type="ChEBI" id="CHEBI:15378"/>
        <dbReference type="ChEBI" id="CHEBI:16810"/>
        <dbReference type="ChEBI" id="CHEBI:57287"/>
        <dbReference type="ChEBI" id="CHEBI:57288"/>
        <dbReference type="ChEBI" id="CHEBI:58884"/>
        <dbReference type="EC" id="2.3.3.14"/>
    </reaction>
</comment>
<dbReference type="RefSeq" id="WP_257768753.1">
    <property type="nucleotide sequence ID" value="NZ_CP102480.1"/>
</dbReference>
<dbReference type="PROSITE" id="PS50991">
    <property type="entry name" value="PYR_CT"/>
    <property type="match status" value="1"/>
</dbReference>
<dbReference type="AlphaFoldDB" id="A0A9J7AWQ2"/>
<evidence type="ECO:0000256" key="5">
    <source>
        <dbReference type="ARBA" id="ARBA00022679"/>
    </source>
</evidence>
<dbReference type="InterPro" id="IPR000891">
    <property type="entry name" value="PYR_CT"/>
</dbReference>
<comment type="similarity">
    <text evidence="2">Belongs to the alpha-IPM synthase/homocitrate synthase family.</text>
</comment>
<evidence type="ECO:0000256" key="4">
    <source>
        <dbReference type="ARBA" id="ARBA00020735"/>
    </source>
</evidence>
<sequence>MPDARETSENQPWNGPRWATSRHNFDPAIAVPPRAVELHDLTLRDGEESADLAFTTADKVRIAEALARLGIKRTEIFLTVPGWQEVIREIMRRDLGMDFWVTWQPGRVERALELGVRHVMVWYLIGDELQQHVLKTGREAQLEKVLQEVRAARAAGCKVNFFMPDTTRADLDHITKAAQAAEAEGAEYVTVVDSQGIARPAAIKFLVSHLKQQTGLKVEVHCHNDFGLAVANVLGGYEGGADVLQVSINGIGYRAGNAAMESVAAALKMIYGAETGLQLDRLPEVCALVERISGLPIDYYKPIVGKGAFRYEQWRAITEFTAANERRFAFPFEPEIVGRTAELVIGKWSDSGAVVQKLAEYGLKATQEQVGRILTRSQRAGASRHRPLEDSEFLVIAEQEGVSEAED</sequence>
<dbReference type="PANTHER" id="PTHR42880">
    <property type="entry name" value="HOMOCITRATE SYNTHASE"/>
    <property type="match status" value="1"/>
</dbReference>
<gene>
    <name evidence="9" type="ORF">NUH88_21080</name>
</gene>
<dbReference type="SUPFAM" id="SSF51569">
    <property type="entry name" value="Aldolase"/>
    <property type="match status" value="1"/>
</dbReference>
<keyword evidence="5" id="KW-0808">Transferase</keyword>
<dbReference type="EMBL" id="CP102480">
    <property type="protein sequence ID" value="UUX49869.1"/>
    <property type="molecule type" value="Genomic_DNA"/>
</dbReference>
<dbReference type="PANTHER" id="PTHR42880:SF1">
    <property type="entry name" value="ISOPROPYLMALATE_HOMOCITRATE_CITRAMALATE SYNTHASE FAMILY PROTEIN"/>
    <property type="match status" value="1"/>
</dbReference>
<evidence type="ECO:0000313" key="9">
    <source>
        <dbReference type="EMBL" id="UUX49869.1"/>
    </source>
</evidence>
<dbReference type="InterPro" id="IPR002034">
    <property type="entry name" value="AIPM/Hcit_synth_CS"/>
</dbReference>
<dbReference type="Pfam" id="PF00682">
    <property type="entry name" value="HMGL-like"/>
    <property type="match status" value="1"/>
</dbReference>